<sequence>MIAFDDAQALLARVVSPLGIERIALEEAEGRFLAEPLHAAFDSPRAPVSAMDGYAVCDAATVPGLPLDVVGAAFPGKCFPAPIAAGQAVRIYTGAPLPAGADRVIAQEHATRSAGQVTFDADYGPGWHVRTPGSDFTGGACLLEKGLRLTPGALVTAASADVSHVDVHHRPVVAMIATGDELVSPGTAAALPCAIPDSLSYGVRALARRNGALVKFFRRLGDDVVALAAAAGEALEHADVVVISGGASVGDRDFAKPMFTPHGLELVFDKVAMQPGKPVWFGRARDRWVLGLPGNPTAAMVTARLFLIPLLHKLQGRTVPATEWRRLPLAASLPAVGTRELFVRAQWRPEGLLPATSQDSGAQSVLAQVDWLIRRPPRSGSLAKGALVEATPI</sequence>
<protein>
    <recommendedName>
        <fullName evidence="4">Molybdopterin molybdenumtransferase</fullName>
        <ecNumber evidence="4">2.10.1.1</ecNumber>
    </recommendedName>
</protein>
<dbReference type="Gene3D" id="2.170.190.11">
    <property type="entry name" value="Molybdopterin biosynthesis moea protein, domain 3"/>
    <property type="match status" value="1"/>
</dbReference>
<feature type="domain" description="MoaB/Mog" evidence="5">
    <location>
        <begin position="174"/>
        <end position="313"/>
    </location>
</feature>
<dbReference type="Gene3D" id="3.90.105.10">
    <property type="entry name" value="Molybdopterin biosynthesis moea protein, domain 2"/>
    <property type="match status" value="1"/>
</dbReference>
<name>A0A0A1WA28_9SPHN</name>
<dbReference type="Pfam" id="PF00994">
    <property type="entry name" value="MoCF_biosynth"/>
    <property type="match status" value="1"/>
</dbReference>
<dbReference type="PANTHER" id="PTHR10192">
    <property type="entry name" value="MOLYBDOPTERIN BIOSYNTHESIS PROTEIN"/>
    <property type="match status" value="1"/>
</dbReference>
<keyword evidence="4" id="KW-0460">Magnesium</keyword>
<accession>A0A0A1WA28</accession>
<dbReference type="OrthoDB" id="9804758at2"/>
<dbReference type="SUPFAM" id="SSF63882">
    <property type="entry name" value="MoeA N-terminal region -like"/>
    <property type="match status" value="1"/>
</dbReference>
<evidence type="ECO:0000256" key="3">
    <source>
        <dbReference type="ARBA" id="ARBA00047317"/>
    </source>
</evidence>
<evidence type="ECO:0000256" key="1">
    <source>
        <dbReference type="ARBA" id="ARBA00002901"/>
    </source>
</evidence>
<dbReference type="Gene3D" id="3.40.980.10">
    <property type="entry name" value="MoaB/Mog-like domain"/>
    <property type="match status" value="1"/>
</dbReference>
<keyword evidence="7" id="KW-1185">Reference proteome</keyword>
<dbReference type="GO" id="GO:0006777">
    <property type="term" value="P:Mo-molybdopterin cofactor biosynthetic process"/>
    <property type="evidence" value="ECO:0007669"/>
    <property type="project" value="UniProtKB-UniRule"/>
</dbReference>
<comment type="pathway">
    <text evidence="4">Cofactor biosynthesis; molybdopterin biosynthesis.</text>
</comment>
<dbReference type="GO" id="GO:0061599">
    <property type="term" value="F:molybdopterin molybdotransferase activity"/>
    <property type="evidence" value="ECO:0007669"/>
    <property type="project" value="UniProtKB-UniRule"/>
</dbReference>
<dbReference type="AlphaFoldDB" id="A0A0A1WA28"/>
<dbReference type="InterPro" id="IPR001453">
    <property type="entry name" value="MoaB/Mog_dom"/>
</dbReference>
<dbReference type="eggNOG" id="COG0303">
    <property type="taxonomic scope" value="Bacteria"/>
</dbReference>
<dbReference type="SMART" id="SM00852">
    <property type="entry name" value="MoCF_biosynth"/>
    <property type="match status" value="1"/>
</dbReference>
<comment type="catalytic activity">
    <reaction evidence="3">
        <text>adenylyl-molybdopterin + molybdate = Mo-molybdopterin + AMP + H(+)</text>
        <dbReference type="Rhea" id="RHEA:35047"/>
        <dbReference type="ChEBI" id="CHEBI:15378"/>
        <dbReference type="ChEBI" id="CHEBI:36264"/>
        <dbReference type="ChEBI" id="CHEBI:62727"/>
        <dbReference type="ChEBI" id="CHEBI:71302"/>
        <dbReference type="ChEBI" id="CHEBI:456215"/>
        <dbReference type="EC" id="2.10.1.1"/>
    </reaction>
</comment>
<dbReference type="InterPro" id="IPR038987">
    <property type="entry name" value="MoeA-like"/>
</dbReference>
<dbReference type="EMBL" id="BBPI01000069">
    <property type="protein sequence ID" value="GAM01831.1"/>
    <property type="molecule type" value="Genomic_DNA"/>
</dbReference>
<evidence type="ECO:0000313" key="7">
    <source>
        <dbReference type="Proteomes" id="UP000032305"/>
    </source>
</evidence>
<dbReference type="UniPathway" id="UPA00344"/>
<dbReference type="GO" id="GO:0005829">
    <property type="term" value="C:cytosol"/>
    <property type="evidence" value="ECO:0007669"/>
    <property type="project" value="TreeGrafter"/>
</dbReference>
<dbReference type="Gene3D" id="2.40.340.10">
    <property type="entry name" value="MoeA, C-terminal, domain IV"/>
    <property type="match status" value="1"/>
</dbReference>
<evidence type="ECO:0000256" key="4">
    <source>
        <dbReference type="RuleBase" id="RU365090"/>
    </source>
</evidence>
<keyword evidence="4" id="KW-0501">Molybdenum cofactor biosynthesis</keyword>
<keyword evidence="4" id="KW-0500">Molybdenum</keyword>
<dbReference type="EC" id="2.10.1.1" evidence="4"/>
<evidence type="ECO:0000256" key="2">
    <source>
        <dbReference type="ARBA" id="ARBA00010763"/>
    </source>
</evidence>
<keyword evidence="4" id="KW-0808">Transferase</keyword>
<reference evidence="6 7" key="1">
    <citation type="submission" date="2014-11" db="EMBL/GenBank/DDBJ databases">
        <title>Whole genome shotgun sequence of Sphingomonas parapaucimobilis NBRC 15100.</title>
        <authorList>
            <person name="Katano-Makiyama Y."/>
            <person name="Hosoyama A."/>
            <person name="Hashimoto M."/>
            <person name="Hosoyama Y."/>
            <person name="Noguchi M."/>
            <person name="Numata M."/>
            <person name="Tsuchikane K."/>
            <person name="Hirakata S."/>
            <person name="Uohara A."/>
            <person name="Shimodaira J."/>
            <person name="Ohji S."/>
            <person name="Ichikawa N."/>
            <person name="Kimura A."/>
            <person name="Yamazoe A."/>
            <person name="Fujita N."/>
        </authorList>
    </citation>
    <scope>NUCLEOTIDE SEQUENCE [LARGE SCALE GENOMIC DNA]</scope>
    <source>
        <strain evidence="6 7">NBRC 15100</strain>
    </source>
</reference>
<dbReference type="InterPro" id="IPR005110">
    <property type="entry name" value="MoeA_linker/N"/>
</dbReference>
<dbReference type="Proteomes" id="UP000032305">
    <property type="component" value="Unassembled WGS sequence"/>
</dbReference>
<comment type="cofactor">
    <cofactor evidence="4">
        <name>Mg(2+)</name>
        <dbReference type="ChEBI" id="CHEBI:18420"/>
    </cofactor>
</comment>
<proteinExistence type="inferred from homology"/>
<evidence type="ECO:0000313" key="6">
    <source>
        <dbReference type="EMBL" id="GAM01831.1"/>
    </source>
</evidence>
<evidence type="ECO:0000259" key="5">
    <source>
        <dbReference type="SMART" id="SM00852"/>
    </source>
</evidence>
<dbReference type="InterPro" id="IPR036688">
    <property type="entry name" value="MoeA_C_domain_IV_sf"/>
</dbReference>
<dbReference type="CDD" id="cd00887">
    <property type="entry name" value="MoeA"/>
    <property type="match status" value="1"/>
</dbReference>
<gene>
    <name evidence="6" type="primary">moeA</name>
    <name evidence="6" type="ORF">SP5_069_00750</name>
</gene>
<dbReference type="SUPFAM" id="SSF53218">
    <property type="entry name" value="Molybdenum cofactor biosynthesis proteins"/>
    <property type="match status" value="1"/>
</dbReference>
<comment type="function">
    <text evidence="1 4">Catalyzes the insertion of molybdate into adenylated molybdopterin with the concomitant release of AMP.</text>
</comment>
<dbReference type="GO" id="GO:0046872">
    <property type="term" value="F:metal ion binding"/>
    <property type="evidence" value="ECO:0007669"/>
    <property type="project" value="UniProtKB-UniRule"/>
</dbReference>
<dbReference type="SUPFAM" id="SSF63867">
    <property type="entry name" value="MoeA C-terminal domain-like"/>
    <property type="match status" value="1"/>
</dbReference>
<organism evidence="6 7">
    <name type="scientific">Sphingomonas parapaucimobilis NBRC 15100</name>
    <dbReference type="NCBI Taxonomy" id="1219049"/>
    <lineage>
        <taxon>Bacteria</taxon>
        <taxon>Pseudomonadati</taxon>
        <taxon>Pseudomonadota</taxon>
        <taxon>Alphaproteobacteria</taxon>
        <taxon>Sphingomonadales</taxon>
        <taxon>Sphingomonadaceae</taxon>
        <taxon>Sphingomonas</taxon>
    </lineage>
</organism>
<dbReference type="InterPro" id="IPR036135">
    <property type="entry name" value="MoeA_linker/N_sf"/>
</dbReference>
<keyword evidence="4" id="KW-0479">Metal-binding</keyword>
<comment type="caution">
    <text evidence="6">The sequence shown here is derived from an EMBL/GenBank/DDBJ whole genome shotgun (WGS) entry which is preliminary data.</text>
</comment>
<dbReference type="InterPro" id="IPR036425">
    <property type="entry name" value="MoaB/Mog-like_dom_sf"/>
</dbReference>
<dbReference type="RefSeq" id="WP_042489168.1">
    <property type="nucleotide sequence ID" value="NZ_BBPI01000069.1"/>
</dbReference>
<comment type="similarity">
    <text evidence="2 4">Belongs to the MoeA family.</text>
</comment>
<dbReference type="Pfam" id="PF03453">
    <property type="entry name" value="MoeA_N"/>
    <property type="match status" value="1"/>
</dbReference>
<dbReference type="PANTHER" id="PTHR10192:SF5">
    <property type="entry name" value="GEPHYRIN"/>
    <property type="match status" value="1"/>
</dbReference>